<keyword evidence="2" id="KW-0677">Repeat</keyword>
<feature type="compositionally biased region" description="Basic and acidic residues" evidence="5">
    <location>
        <begin position="23"/>
        <end position="144"/>
    </location>
</feature>
<protein>
    <submittedName>
        <fullName evidence="7">Splicing factor, CC1-like protein</fullName>
    </submittedName>
</protein>
<keyword evidence="1" id="KW-0597">Phosphoprotein</keyword>
<feature type="region of interest" description="Disordered" evidence="5">
    <location>
        <begin position="17"/>
        <end position="204"/>
    </location>
</feature>
<reference evidence="7" key="1">
    <citation type="journal article" date="2020" name="Stud. Mycol.">
        <title>101 Dothideomycetes genomes: a test case for predicting lifestyles and emergence of pathogens.</title>
        <authorList>
            <person name="Haridas S."/>
            <person name="Albert R."/>
            <person name="Binder M."/>
            <person name="Bloem J."/>
            <person name="Labutti K."/>
            <person name="Salamov A."/>
            <person name="Andreopoulos B."/>
            <person name="Baker S."/>
            <person name="Barry K."/>
            <person name="Bills G."/>
            <person name="Bluhm B."/>
            <person name="Cannon C."/>
            <person name="Castanera R."/>
            <person name="Culley D."/>
            <person name="Daum C."/>
            <person name="Ezra D."/>
            <person name="Gonzalez J."/>
            <person name="Henrissat B."/>
            <person name="Kuo A."/>
            <person name="Liang C."/>
            <person name="Lipzen A."/>
            <person name="Lutzoni F."/>
            <person name="Magnuson J."/>
            <person name="Mondo S."/>
            <person name="Nolan M."/>
            <person name="Ohm R."/>
            <person name="Pangilinan J."/>
            <person name="Park H.-J."/>
            <person name="Ramirez L."/>
            <person name="Alfaro M."/>
            <person name="Sun H."/>
            <person name="Tritt A."/>
            <person name="Yoshinaga Y."/>
            <person name="Zwiers L.-H."/>
            <person name="Turgeon B."/>
            <person name="Goodwin S."/>
            <person name="Spatafora J."/>
            <person name="Crous P."/>
            <person name="Grigoriev I."/>
        </authorList>
    </citation>
    <scope>NUCLEOTIDE SEQUENCE</scope>
    <source>
        <strain evidence="7">CBS 473.64</strain>
    </source>
</reference>
<dbReference type="PANTHER" id="PTHR48036">
    <property type="entry name" value="SPLICING FACTOR (PAD-1), PUTATIVE (AFU_ORTHOLOGUE AFUA_1G15810)-RELATED"/>
    <property type="match status" value="1"/>
</dbReference>
<evidence type="ECO:0000313" key="7">
    <source>
        <dbReference type="EMBL" id="KAF2641897.1"/>
    </source>
</evidence>
<gene>
    <name evidence="7" type="ORF">P280DRAFT_287270</name>
</gene>
<feature type="domain" description="RRM" evidence="6">
    <location>
        <begin position="512"/>
        <end position="586"/>
    </location>
</feature>
<dbReference type="OrthoDB" id="5411533at2759"/>
<dbReference type="GO" id="GO:0003723">
    <property type="term" value="F:RNA binding"/>
    <property type="evidence" value="ECO:0007669"/>
    <property type="project" value="UniProtKB-UniRule"/>
</dbReference>
<dbReference type="PROSITE" id="PS50102">
    <property type="entry name" value="RRM"/>
    <property type="match status" value="3"/>
</dbReference>
<dbReference type="Pfam" id="PF00076">
    <property type="entry name" value="RRM_1"/>
    <property type="match status" value="2"/>
</dbReference>
<dbReference type="InterPro" id="IPR035979">
    <property type="entry name" value="RBD_domain_sf"/>
</dbReference>
<feature type="compositionally biased region" description="Basic and acidic residues" evidence="5">
    <location>
        <begin position="160"/>
        <end position="187"/>
    </location>
</feature>
<dbReference type="Gene3D" id="3.30.70.330">
    <property type="match status" value="3"/>
</dbReference>
<proteinExistence type="predicted"/>
<evidence type="ECO:0000256" key="4">
    <source>
        <dbReference type="PROSITE-ProRule" id="PRU00176"/>
    </source>
</evidence>
<dbReference type="SUPFAM" id="SSF54928">
    <property type="entry name" value="RNA-binding domain, RBD"/>
    <property type="match status" value="2"/>
</dbReference>
<sequence>MNASQIDALLEDVAQEVQQKQRKLSEGSFDRERHRDRNDRGDRALDRARARDVARDDERSSRSGRDHDRADRTDRYTGRPQRELDEERRSSRERVRRDGSKAHSNEKDVDTDEDRNTREMSRDTRDRGRDHYRGERGGRDRRGGDYYNGARRDRTRSRSPRHDRDRRGRGDRSYRDRSRDRRPDRRGSGRRRTPTPEVTEDDRDKRTIFVQQISQRAEIRHLKRFFETVGPVVEAQIVKDRVTMRSKGVGYVEFKNVESVALALELTGQQLKGIPIIAQLTEAEKNRASRTTAGDNGGPTNNSGAPFHRLYIGNVHFSVSEEDLKGIFEPYGDLEQIALQRDDVHGTNRSKGYGYVQFVSPDSAKEALKEMNGFELAGRSIRLGLGNDKFTPESTAHLLRIFPQQAASYQGSAFSGAGGRGAYAGGSGGVFDRTHGKDDRGVSGASALDDSDMAGVNFKQVDRNKLMANLARNQVDIPAAKEVQPAKTRAAAVDKLMVSKCIKVEGAFDSDEELRINGPGWMKKIEGEFKSEFIEKYGKLVHIAVDPNDAEIFAKFSSLQESQKAIQGLNGRLFGGRFLRAAYVVEKIYESLYGSATSKA</sequence>
<dbReference type="EMBL" id="MU006782">
    <property type="protein sequence ID" value="KAF2641897.1"/>
    <property type="molecule type" value="Genomic_DNA"/>
</dbReference>
<dbReference type="GO" id="GO:0006397">
    <property type="term" value="P:mRNA processing"/>
    <property type="evidence" value="ECO:0007669"/>
    <property type="project" value="InterPro"/>
</dbReference>
<dbReference type="InterPro" id="IPR006509">
    <property type="entry name" value="RBM39_SF"/>
</dbReference>
<feature type="domain" description="RRM" evidence="6">
    <location>
        <begin position="206"/>
        <end position="283"/>
    </location>
</feature>
<name>A0A6A6S3L2_9PLEO</name>
<keyword evidence="3 4" id="KW-0694">RNA-binding</keyword>
<accession>A0A6A6S3L2</accession>
<dbReference type="InterPro" id="IPR012677">
    <property type="entry name" value="Nucleotide-bd_a/b_plait_sf"/>
</dbReference>
<evidence type="ECO:0000256" key="3">
    <source>
        <dbReference type="ARBA" id="ARBA00022884"/>
    </source>
</evidence>
<dbReference type="InterPro" id="IPR029123">
    <property type="entry name" value="RBM39_linker"/>
</dbReference>
<evidence type="ECO:0000259" key="6">
    <source>
        <dbReference type="PROSITE" id="PS50102"/>
    </source>
</evidence>
<dbReference type="Proteomes" id="UP000799753">
    <property type="component" value="Unassembled WGS sequence"/>
</dbReference>
<evidence type="ECO:0000313" key="8">
    <source>
        <dbReference type="Proteomes" id="UP000799753"/>
    </source>
</evidence>
<keyword evidence="8" id="KW-1185">Reference proteome</keyword>
<evidence type="ECO:0000256" key="5">
    <source>
        <dbReference type="SAM" id="MobiDB-lite"/>
    </source>
</evidence>
<dbReference type="NCBIfam" id="TIGR01622">
    <property type="entry name" value="SF-CC1"/>
    <property type="match status" value="1"/>
</dbReference>
<dbReference type="Pfam" id="PF15519">
    <property type="entry name" value="RBM39linker"/>
    <property type="match status" value="1"/>
</dbReference>
<evidence type="ECO:0000256" key="2">
    <source>
        <dbReference type="ARBA" id="ARBA00022737"/>
    </source>
</evidence>
<evidence type="ECO:0000256" key="1">
    <source>
        <dbReference type="ARBA" id="ARBA00022553"/>
    </source>
</evidence>
<dbReference type="InterPro" id="IPR000504">
    <property type="entry name" value="RRM_dom"/>
</dbReference>
<dbReference type="GO" id="GO:0005634">
    <property type="term" value="C:nucleus"/>
    <property type="evidence" value="ECO:0007669"/>
    <property type="project" value="InterPro"/>
</dbReference>
<dbReference type="SMART" id="SM00360">
    <property type="entry name" value="RRM"/>
    <property type="match status" value="3"/>
</dbReference>
<dbReference type="AlphaFoldDB" id="A0A6A6S3L2"/>
<organism evidence="7 8">
    <name type="scientific">Massarina eburnea CBS 473.64</name>
    <dbReference type="NCBI Taxonomy" id="1395130"/>
    <lineage>
        <taxon>Eukaryota</taxon>
        <taxon>Fungi</taxon>
        <taxon>Dikarya</taxon>
        <taxon>Ascomycota</taxon>
        <taxon>Pezizomycotina</taxon>
        <taxon>Dothideomycetes</taxon>
        <taxon>Pleosporomycetidae</taxon>
        <taxon>Pleosporales</taxon>
        <taxon>Massarineae</taxon>
        <taxon>Massarinaceae</taxon>
        <taxon>Massarina</taxon>
    </lineage>
</organism>
<feature type="domain" description="RRM" evidence="6">
    <location>
        <begin position="308"/>
        <end position="388"/>
    </location>
</feature>